<dbReference type="SUPFAM" id="SSF102114">
    <property type="entry name" value="Radical SAM enzymes"/>
    <property type="match status" value="1"/>
</dbReference>
<evidence type="ECO:0000256" key="3">
    <source>
        <dbReference type="ARBA" id="ARBA00022679"/>
    </source>
</evidence>
<proteinExistence type="inferred from homology"/>
<comment type="function">
    <text evidence="8">Catalyzes the methylthiolation of an aspartic acid residue of ribosomal protein uS12.</text>
</comment>
<keyword evidence="1 8" id="KW-0004">4Fe-4S</keyword>
<feature type="binding site" evidence="8">
    <location>
        <position position="105"/>
    </location>
    <ligand>
        <name>[4Fe-4S] cluster</name>
        <dbReference type="ChEBI" id="CHEBI:49883"/>
        <label>1</label>
    </ligand>
</feature>
<feature type="binding site" evidence="8">
    <location>
        <position position="35"/>
    </location>
    <ligand>
        <name>[4Fe-4S] cluster</name>
        <dbReference type="ChEBI" id="CHEBI:49883"/>
        <label>1</label>
    </ligand>
</feature>
<comment type="catalytic activity">
    <reaction evidence="8">
        <text>L-aspartate(89)-[ribosomal protein uS12]-hydrogen + (sulfur carrier)-SH + AH2 + 2 S-adenosyl-L-methionine = 3-methylsulfanyl-L-aspartate(89)-[ribosomal protein uS12]-hydrogen + (sulfur carrier)-H + 5'-deoxyadenosine + L-methionine + A + S-adenosyl-L-homocysteine + 2 H(+)</text>
        <dbReference type="Rhea" id="RHEA:37087"/>
        <dbReference type="Rhea" id="RHEA-COMP:10460"/>
        <dbReference type="Rhea" id="RHEA-COMP:10461"/>
        <dbReference type="Rhea" id="RHEA-COMP:14737"/>
        <dbReference type="Rhea" id="RHEA-COMP:14739"/>
        <dbReference type="ChEBI" id="CHEBI:13193"/>
        <dbReference type="ChEBI" id="CHEBI:15378"/>
        <dbReference type="ChEBI" id="CHEBI:17319"/>
        <dbReference type="ChEBI" id="CHEBI:17499"/>
        <dbReference type="ChEBI" id="CHEBI:29917"/>
        <dbReference type="ChEBI" id="CHEBI:29961"/>
        <dbReference type="ChEBI" id="CHEBI:57844"/>
        <dbReference type="ChEBI" id="CHEBI:57856"/>
        <dbReference type="ChEBI" id="CHEBI:59789"/>
        <dbReference type="ChEBI" id="CHEBI:64428"/>
        <dbReference type="ChEBI" id="CHEBI:73599"/>
        <dbReference type="EC" id="2.8.4.4"/>
    </reaction>
</comment>
<feature type="binding site" evidence="8">
    <location>
        <position position="181"/>
    </location>
    <ligand>
        <name>[4Fe-4S] cluster</name>
        <dbReference type="ChEBI" id="CHEBI:49883"/>
        <label>2</label>
        <note>4Fe-4S-S-AdoMet</note>
    </ligand>
</feature>
<evidence type="ECO:0000256" key="8">
    <source>
        <dbReference type="HAMAP-Rule" id="MF_01865"/>
    </source>
</evidence>
<dbReference type="InterPro" id="IPR023404">
    <property type="entry name" value="rSAM_horseshoe"/>
</dbReference>
<dbReference type="RefSeq" id="WP_013629739.1">
    <property type="nucleotide sequence ID" value="NC_015174.1"/>
</dbReference>
<feature type="domain" description="MTTase N-terminal" evidence="9">
    <location>
        <begin position="26"/>
        <end position="149"/>
    </location>
</feature>
<evidence type="ECO:0000256" key="4">
    <source>
        <dbReference type="ARBA" id="ARBA00022691"/>
    </source>
</evidence>
<dbReference type="eggNOG" id="COG0621">
    <property type="taxonomic scope" value="Bacteria"/>
</dbReference>
<dbReference type="EMBL" id="CP002546">
    <property type="protein sequence ID" value="ADY61020.1"/>
    <property type="molecule type" value="Genomic_DNA"/>
</dbReference>
<comment type="similarity">
    <text evidence="8">Belongs to the methylthiotransferase family. RimO subfamily.</text>
</comment>
<dbReference type="InterPro" id="IPR005840">
    <property type="entry name" value="Ribosomal_uS12_MeSTrfase_RimO"/>
</dbReference>
<comment type="cofactor">
    <cofactor evidence="8">
        <name>[4Fe-4S] cluster</name>
        <dbReference type="ChEBI" id="CHEBI:49883"/>
    </cofactor>
    <text evidence="8">Binds 2 [4Fe-4S] clusters. One cluster is coordinated with 3 cysteines and an exchangeable S-adenosyl-L-methionine.</text>
</comment>
<name>F0SM65_RUBBR</name>
<evidence type="ECO:0000313" key="12">
    <source>
        <dbReference type="Proteomes" id="UP000006860"/>
    </source>
</evidence>
<dbReference type="PROSITE" id="PS51918">
    <property type="entry name" value="RADICAL_SAM"/>
    <property type="match status" value="1"/>
</dbReference>
<keyword evidence="12" id="KW-1185">Reference proteome</keyword>
<dbReference type="HOGENOM" id="CLU_018697_0_1_0"/>
<feature type="binding site" evidence="8">
    <location>
        <position position="185"/>
    </location>
    <ligand>
        <name>[4Fe-4S] cluster</name>
        <dbReference type="ChEBI" id="CHEBI:49883"/>
        <label>2</label>
        <note>4Fe-4S-S-AdoMet</note>
    </ligand>
</feature>
<comment type="subcellular location">
    <subcellularLocation>
        <location evidence="8">Cytoplasm</location>
    </subcellularLocation>
</comment>
<evidence type="ECO:0000256" key="7">
    <source>
        <dbReference type="ARBA" id="ARBA00023014"/>
    </source>
</evidence>
<dbReference type="GO" id="GO:0051539">
    <property type="term" value="F:4 iron, 4 sulfur cluster binding"/>
    <property type="evidence" value="ECO:0007669"/>
    <property type="project" value="UniProtKB-UniRule"/>
</dbReference>
<dbReference type="OrthoDB" id="9805215at2"/>
<keyword evidence="3 8" id="KW-0808">Transferase</keyword>
<dbReference type="EC" id="2.8.4.4" evidence="8"/>
<accession>F0SM65</accession>
<dbReference type="SFLD" id="SFLDS00029">
    <property type="entry name" value="Radical_SAM"/>
    <property type="match status" value="1"/>
</dbReference>
<keyword evidence="6 8" id="KW-0408">Iron</keyword>
<feature type="binding site" evidence="8">
    <location>
        <position position="188"/>
    </location>
    <ligand>
        <name>[4Fe-4S] cluster</name>
        <dbReference type="ChEBI" id="CHEBI:49883"/>
        <label>2</label>
        <note>4Fe-4S-S-AdoMet</note>
    </ligand>
</feature>
<sequence>MDQLPILDLSPAASTLSAPTSDGAKGQYAFVSLGCPKNLVDSEKMLGTLAVDGYSLTSEPAGSDFVIVNTCGFIDSSRQESIETIEEMLELKRQGKTKGVIVAGCLPERIGPELRERLPEIDHIVGVFGRDEISKVADRLVGHINEQRDLFRPAPIRALDDRARLRITPQHFAYLKISEGCNRTCTFCSIPKMRGKHVTKPIEAVVEEARELAADGVKELILVAQDTTYYGMDLYGEVRLTDLLGELEKVEGIDWIRLMYLYPINFTDALIDRIANSSKILPYLDMPLQHINSRVLKRMQRRINQEKTYELVEKLRERVPNLVLRTTFVVGFPGETDEQFEELREFVKATRFQRMGVFPYSLEPGTPAEKLDGHLPEEVKQQRVDTLMADQQEIAFEFGESLVGYELDVLIDEHVGDNVWMGRTFADAPEIDGAVYVQGEGLTVGEFTPVEIVGTQDYDLIGVADYDEDELAEE</sequence>
<dbReference type="GO" id="GO:0006400">
    <property type="term" value="P:tRNA modification"/>
    <property type="evidence" value="ECO:0007669"/>
    <property type="project" value="InterPro"/>
</dbReference>
<dbReference type="AlphaFoldDB" id="F0SM65"/>
<reference evidence="12" key="1">
    <citation type="submission" date="2011-02" db="EMBL/GenBank/DDBJ databases">
        <title>The complete genome of Planctomyces brasiliensis DSM 5305.</title>
        <authorList>
            <person name="Lucas S."/>
            <person name="Copeland A."/>
            <person name="Lapidus A."/>
            <person name="Bruce D."/>
            <person name="Goodwin L."/>
            <person name="Pitluck S."/>
            <person name="Kyrpides N."/>
            <person name="Mavromatis K."/>
            <person name="Pagani I."/>
            <person name="Ivanova N."/>
            <person name="Ovchinnikova G."/>
            <person name="Lu M."/>
            <person name="Detter J.C."/>
            <person name="Han C."/>
            <person name="Land M."/>
            <person name="Hauser L."/>
            <person name="Markowitz V."/>
            <person name="Cheng J.-F."/>
            <person name="Hugenholtz P."/>
            <person name="Woyke T."/>
            <person name="Wu D."/>
            <person name="Tindall B."/>
            <person name="Pomrenke H.G."/>
            <person name="Brambilla E."/>
            <person name="Klenk H.-P."/>
            <person name="Eisen J.A."/>
        </authorList>
    </citation>
    <scope>NUCLEOTIDE SEQUENCE [LARGE SCALE GENOMIC DNA]</scope>
    <source>
        <strain evidence="12">ATCC 49424 / DSM 5305 / JCM 21570 / NBRC 103401 / IFAM 1448</strain>
    </source>
</reference>
<keyword evidence="11" id="KW-0687">Ribonucleoprotein</keyword>
<dbReference type="FunFam" id="3.80.30.20:FF:000001">
    <property type="entry name" value="tRNA-2-methylthio-N(6)-dimethylallyladenosine synthase 2"/>
    <property type="match status" value="1"/>
</dbReference>
<keyword evidence="2 8" id="KW-0963">Cytoplasm</keyword>
<dbReference type="PROSITE" id="PS01278">
    <property type="entry name" value="MTTASE_RADICAL"/>
    <property type="match status" value="1"/>
</dbReference>
<keyword evidence="7 8" id="KW-0411">Iron-sulfur</keyword>
<evidence type="ECO:0000313" key="11">
    <source>
        <dbReference type="EMBL" id="ADY61020.1"/>
    </source>
</evidence>
<evidence type="ECO:0000259" key="9">
    <source>
        <dbReference type="PROSITE" id="PS51449"/>
    </source>
</evidence>
<keyword evidence="4 8" id="KW-0949">S-adenosyl-L-methionine</keyword>
<evidence type="ECO:0000256" key="6">
    <source>
        <dbReference type="ARBA" id="ARBA00023004"/>
    </source>
</evidence>
<evidence type="ECO:0000256" key="5">
    <source>
        <dbReference type="ARBA" id="ARBA00022723"/>
    </source>
</evidence>
<dbReference type="PROSITE" id="PS51449">
    <property type="entry name" value="MTTASE_N"/>
    <property type="match status" value="1"/>
</dbReference>
<dbReference type="Pfam" id="PF04055">
    <property type="entry name" value="Radical_SAM"/>
    <property type="match status" value="1"/>
</dbReference>
<dbReference type="InterPro" id="IPR002792">
    <property type="entry name" value="TRAM_dom"/>
</dbReference>
<dbReference type="GO" id="GO:0103039">
    <property type="term" value="F:protein methylthiotransferase activity"/>
    <property type="evidence" value="ECO:0007669"/>
    <property type="project" value="UniProtKB-EC"/>
</dbReference>
<dbReference type="InterPro" id="IPR007197">
    <property type="entry name" value="rSAM"/>
</dbReference>
<dbReference type="Gene3D" id="3.80.30.20">
    <property type="entry name" value="tm_1862 like domain"/>
    <property type="match status" value="1"/>
</dbReference>
<gene>
    <name evidence="8" type="primary">rimO</name>
    <name evidence="11" type="ordered locus">Plabr_3423</name>
</gene>
<dbReference type="STRING" id="756272.Plabr_3423"/>
<dbReference type="SFLD" id="SFLDG01082">
    <property type="entry name" value="B12-binding_domain_containing"/>
    <property type="match status" value="1"/>
</dbReference>
<dbReference type="Gene3D" id="3.40.50.12160">
    <property type="entry name" value="Methylthiotransferase, N-terminal domain"/>
    <property type="match status" value="1"/>
</dbReference>
<dbReference type="GO" id="GO:0046872">
    <property type="term" value="F:metal ion binding"/>
    <property type="evidence" value="ECO:0007669"/>
    <property type="project" value="UniProtKB-KW"/>
</dbReference>
<dbReference type="GO" id="GO:0035599">
    <property type="term" value="F:aspartic acid methylthiotransferase activity"/>
    <property type="evidence" value="ECO:0007669"/>
    <property type="project" value="TreeGrafter"/>
</dbReference>
<dbReference type="GO" id="GO:0005829">
    <property type="term" value="C:cytosol"/>
    <property type="evidence" value="ECO:0007669"/>
    <property type="project" value="TreeGrafter"/>
</dbReference>
<dbReference type="PANTHER" id="PTHR43837:SF1">
    <property type="entry name" value="RIBOSOMAL PROTEIN US12 METHYLTHIOTRANSFERASE RIMO"/>
    <property type="match status" value="1"/>
</dbReference>
<keyword evidence="11" id="KW-0689">Ribosomal protein</keyword>
<dbReference type="SMART" id="SM00729">
    <property type="entry name" value="Elp3"/>
    <property type="match status" value="1"/>
</dbReference>
<organism evidence="11 12">
    <name type="scientific">Rubinisphaera brasiliensis (strain ATCC 49424 / DSM 5305 / JCM 21570 / IAM 15109 / NBRC 103401 / IFAM 1448)</name>
    <name type="common">Planctomyces brasiliensis</name>
    <dbReference type="NCBI Taxonomy" id="756272"/>
    <lineage>
        <taxon>Bacteria</taxon>
        <taxon>Pseudomonadati</taxon>
        <taxon>Planctomycetota</taxon>
        <taxon>Planctomycetia</taxon>
        <taxon>Planctomycetales</taxon>
        <taxon>Planctomycetaceae</taxon>
        <taxon>Rubinisphaera</taxon>
    </lineage>
</organism>
<dbReference type="NCBIfam" id="TIGR00089">
    <property type="entry name" value="MiaB/RimO family radical SAM methylthiotransferase"/>
    <property type="match status" value="1"/>
</dbReference>
<dbReference type="SFLD" id="SFLDF00274">
    <property type="entry name" value="ribosomal_protein_S12_methylth"/>
    <property type="match status" value="1"/>
</dbReference>
<protein>
    <recommendedName>
        <fullName evidence="8">Ribosomal protein uS12 methylthiotransferase RimO</fullName>
        <shortName evidence="8">uS12 MTTase</shortName>
        <shortName evidence="8">uS12 methylthiotransferase</shortName>
        <ecNumber evidence="8">2.8.4.4</ecNumber>
    </recommendedName>
    <alternativeName>
        <fullName evidence="8">Ribosomal protein uS12 (aspartate-C(3))-methylthiotransferase</fullName>
    </alternativeName>
    <alternativeName>
        <fullName evidence="8">Ribosome maturation factor RimO</fullName>
    </alternativeName>
</protein>
<dbReference type="HAMAP" id="MF_01865">
    <property type="entry name" value="MTTase_RimO"/>
    <property type="match status" value="1"/>
</dbReference>
<dbReference type="GO" id="GO:0005840">
    <property type="term" value="C:ribosome"/>
    <property type="evidence" value="ECO:0007669"/>
    <property type="project" value="UniProtKB-KW"/>
</dbReference>
<dbReference type="InterPro" id="IPR058240">
    <property type="entry name" value="rSAM_sf"/>
</dbReference>
<keyword evidence="5 8" id="KW-0479">Metal-binding</keyword>
<dbReference type="InterPro" id="IPR005839">
    <property type="entry name" value="Methylthiotransferase"/>
</dbReference>
<dbReference type="InterPro" id="IPR013848">
    <property type="entry name" value="Methylthiotransferase_N"/>
</dbReference>
<dbReference type="InterPro" id="IPR006638">
    <property type="entry name" value="Elp3/MiaA/NifB-like_rSAM"/>
</dbReference>
<evidence type="ECO:0000259" key="10">
    <source>
        <dbReference type="PROSITE" id="PS51918"/>
    </source>
</evidence>
<dbReference type="SFLD" id="SFLDG01061">
    <property type="entry name" value="methylthiotransferase"/>
    <property type="match status" value="1"/>
</dbReference>
<dbReference type="Pfam" id="PF00919">
    <property type="entry name" value="UPF0004"/>
    <property type="match status" value="1"/>
</dbReference>
<dbReference type="Gene3D" id="2.40.50.140">
    <property type="entry name" value="Nucleic acid-binding proteins"/>
    <property type="match status" value="1"/>
</dbReference>
<dbReference type="NCBIfam" id="TIGR01125">
    <property type="entry name" value="30S ribosomal protein S12 methylthiotransferase RimO"/>
    <property type="match status" value="1"/>
</dbReference>
<feature type="binding site" evidence="8">
    <location>
        <position position="71"/>
    </location>
    <ligand>
        <name>[4Fe-4S] cluster</name>
        <dbReference type="ChEBI" id="CHEBI:49883"/>
        <label>1</label>
    </ligand>
</feature>
<dbReference type="Proteomes" id="UP000006860">
    <property type="component" value="Chromosome"/>
</dbReference>
<feature type="domain" description="Radical SAM core" evidence="10">
    <location>
        <begin position="167"/>
        <end position="397"/>
    </location>
</feature>
<dbReference type="CDD" id="cd01335">
    <property type="entry name" value="Radical_SAM"/>
    <property type="match status" value="1"/>
</dbReference>
<dbReference type="PANTHER" id="PTHR43837">
    <property type="entry name" value="RIBOSOMAL PROTEIN S12 METHYLTHIOTRANSFERASE RIMO"/>
    <property type="match status" value="1"/>
</dbReference>
<dbReference type="InterPro" id="IPR038135">
    <property type="entry name" value="Methylthiotransferase_N_sf"/>
</dbReference>
<dbReference type="Pfam" id="PF18693">
    <property type="entry name" value="TRAM_2"/>
    <property type="match status" value="1"/>
</dbReference>
<dbReference type="InterPro" id="IPR012340">
    <property type="entry name" value="NA-bd_OB-fold"/>
</dbReference>
<dbReference type="InterPro" id="IPR020612">
    <property type="entry name" value="Methylthiotransferase_CS"/>
</dbReference>
<evidence type="ECO:0000256" key="1">
    <source>
        <dbReference type="ARBA" id="ARBA00022485"/>
    </source>
</evidence>
<dbReference type="KEGG" id="pbs:Plabr_3423"/>
<evidence type="ECO:0000256" key="2">
    <source>
        <dbReference type="ARBA" id="ARBA00022490"/>
    </source>
</evidence>